<proteinExistence type="inferred from homology"/>
<evidence type="ECO:0000256" key="1">
    <source>
        <dbReference type="ARBA" id="ARBA00001942"/>
    </source>
</evidence>
<dbReference type="Pfam" id="PF00384">
    <property type="entry name" value="Molybdopterin"/>
    <property type="match status" value="1"/>
</dbReference>
<evidence type="ECO:0000259" key="10">
    <source>
        <dbReference type="Pfam" id="PF00384"/>
    </source>
</evidence>
<dbReference type="InterPro" id="IPR050612">
    <property type="entry name" value="Prok_Mopterin_Oxidored"/>
</dbReference>
<keyword evidence="7" id="KW-0732">Signal</keyword>
<evidence type="ECO:0000313" key="14">
    <source>
        <dbReference type="Proteomes" id="UP001203338"/>
    </source>
</evidence>
<name>A0ABT0PEW6_9GAMM</name>
<evidence type="ECO:0000256" key="8">
    <source>
        <dbReference type="ARBA" id="ARBA00022764"/>
    </source>
</evidence>
<comment type="cofactor">
    <cofactor evidence="1">
        <name>Mo-bis(molybdopterin guanine dinucleotide)</name>
        <dbReference type="ChEBI" id="CHEBI:60539"/>
    </cofactor>
</comment>
<evidence type="ECO:0000256" key="5">
    <source>
        <dbReference type="ARBA" id="ARBA00022505"/>
    </source>
</evidence>
<dbReference type="CDD" id="cd02769">
    <property type="entry name" value="MopB_DMSOR-BSOR-TMAOR"/>
    <property type="match status" value="1"/>
</dbReference>
<keyword evidence="8" id="KW-0574">Periplasm</keyword>
<comment type="caution">
    <text evidence="13">The sequence shown here is derived from an EMBL/GenBank/DDBJ whole genome shotgun (WGS) entry which is preliminary data.</text>
</comment>
<dbReference type="PROSITE" id="PS00932">
    <property type="entry name" value="MOLYBDOPTERIN_PROK_3"/>
    <property type="match status" value="1"/>
</dbReference>
<organism evidence="13 14">
    <name type="scientific">Parendozoicomonas callyspongiae</name>
    <dbReference type="NCBI Taxonomy" id="2942213"/>
    <lineage>
        <taxon>Bacteria</taxon>
        <taxon>Pseudomonadati</taxon>
        <taxon>Pseudomonadota</taxon>
        <taxon>Gammaproteobacteria</taxon>
        <taxon>Oceanospirillales</taxon>
        <taxon>Endozoicomonadaceae</taxon>
        <taxon>Parendozoicomonas</taxon>
    </lineage>
</organism>
<reference evidence="13 14" key="1">
    <citation type="submission" date="2022-05" db="EMBL/GenBank/DDBJ databases">
        <authorList>
            <person name="Park J.-S."/>
        </authorList>
    </citation>
    <scope>NUCLEOTIDE SEQUENCE [LARGE SCALE GENOMIC DNA]</scope>
    <source>
        <strain evidence="13 14">2012CJ34-2</strain>
    </source>
</reference>
<evidence type="ECO:0000256" key="6">
    <source>
        <dbReference type="ARBA" id="ARBA00022723"/>
    </source>
</evidence>
<dbReference type="InterPro" id="IPR009010">
    <property type="entry name" value="Asp_de-COase-like_dom_sf"/>
</dbReference>
<comment type="subcellular location">
    <subcellularLocation>
        <location evidence="2">Periplasm</location>
    </subcellularLocation>
</comment>
<feature type="domain" description="Molybdopterin oxidoreductase N-terminal" evidence="12">
    <location>
        <begin position="49"/>
        <end position="87"/>
    </location>
</feature>
<dbReference type="InterPro" id="IPR006656">
    <property type="entry name" value="Mopterin_OxRdtase"/>
</dbReference>
<dbReference type="EC" id="1.7.2.3" evidence="4"/>
<dbReference type="Gene3D" id="2.40.40.20">
    <property type="match status" value="1"/>
</dbReference>
<keyword evidence="6" id="KW-0479">Metal-binding</keyword>
<evidence type="ECO:0000256" key="2">
    <source>
        <dbReference type="ARBA" id="ARBA00004418"/>
    </source>
</evidence>
<dbReference type="InterPro" id="IPR041460">
    <property type="entry name" value="Molybdopterin_N"/>
</dbReference>
<dbReference type="InterPro" id="IPR041954">
    <property type="entry name" value="CT_DMSOR/BSOR/TMAOR"/>
</dbReference>
<dbReference type="RefSeq" id="WP_249699039.1">
    <property type="nucleotide sequence ID" value="NZ_JAMFLX010000009.1"/>
</dbReference>
<dbReference type="SUPFAM" id="SSF50692">
    <property type="entry name" value="ADC-like"/>
    <property type="match status" value="1"/>
</dbReference>
<evidence type="ECO:0000313" key="13">
    <source>
        <dbReference type="EMBL" id="MCL6269922.1"/>
    </source>
</evidence>
<evidence type="ECO:0000256" key="7">
    <source>
        <dbReference type="ARBA" id="ARBA00022729"/>
    </source>
</evidence>
<dbReference type="EMBL" id="JAMFLX010000009">
    <property type="protein sequence ID" value="MCL6269922.1"/>
    <property type="molecule type" value="Genomic_DNA"/>
</dbReference>
<comment type="similarity">
    <text evidence="3">Belongs to the prokaryotic molybdopterin-containing oxidoreductase family.</text>
</comment>
<dbReference type="Gene3D" id="3.40.50.740">
    <property type="match status" value="1"/>
</dbReference>
<evidence type="ECO:0000256" key="4">
    <source>
        <dbReference type="ARBA" id="ARBA00011885"/>
    </source>
</evidence>
<evidence type="ECO:0000259" key="11">
    <source>
        <dbReference type="Pfam" id="PF01568"/>
    </source>
</evidence>
<dbReference type="GO" id="GO:0050626">
    <property type="term" value="F:trimethylamine-N-oxide reductase (cytochrome c) activity"/>
    <property type="evidence" value="ECO:0007669"/>
    <property type="project" value="UniProtKB-EC"/>
</dbReference>
<sequence length="828" mass="92105">MSEKTVSLSRRRFLGGMLTSAAAGMIGPSLITGKAFAAETKAADLTGVTHWGAFRARVVDGKLTEVKPFEKDIFPSDMLMGIRDDLYSPARVRYPMVRLDWLKKRHNSDTTQRGDNRFVRVSWDQALDFFYEELERVQKTYGPAGLYAGHTGWKANGVYHNCIAAMQRAVGLHGTFVKKVGDYSTGAAQVILPRVVGSTEVYAQQTSWPLVMKNAKNIVFWGSDPIKNLQAGWSTPAHDVYGYYKQLKDMVGAGKIRAISIDPVVSDTQAYLGCEQISVNPQTDVPMMLGMAHTMYTEELYDEDFVYDYCEGFDKFVPYLTGESDGQPKTAEWASKICGVSADTIKSLARTCAKERTQFIGGWCVQRMHHGEQWAWMLVVLSAMTGQVGLPGGGFGFGWHYNGAGVPTRNYVKVPGFTGSAPNGKPKYNGDFGKFSKTIPVARFVDSMLEPGKTIDFNGRKVTLPAIKMAIFTGCNPFHHHQDRNRMIQGWQKLETAIAIDHHWTATCRFADIVLPATTSYERNDIDGFGNHSRRGILANRKIVEPLFEARNDIEIFADLCKRFGQEKTFTEGRNEMEWLEHLYTQAQKGAKDKGIKMPSFAEFWGGEGYFEFDKASEKLWVRHEAFRKEPELEALGTPSGLIEIYSEEIAKLGYEDCPAHPTWMEPVERSHGGAGSKKFPLHMQSCHPKDRIHSQLSGAKGLRESYEVAGREPVYMSPADAKARGIKNGDVVRVFNDRGQVLAGAVVSDRYKDGVIRIFEGAWYNPAEGGKIGTLCKNGDPNVLTRDLRSSKLAQATTAHTALVQVEKYTGPALKVTAFDGPEMVKA</sequence>
<dbReference type="PANTHER" id="PTHR43742">
    <property type="entry name" value="TRIMETHYLAMINE-N-OXIDE REDUCTASE"/>
    <property type="match status" value="1"/>
</dbReference>
<dbReference type="NCBIfam" id="NF011682">
    <property type="entry name" value="PRK15102.1"/>
    <property type="match status" value="1"/>
</dbReference>
<dbReference type="NCBIfam" id="TIGR00509">
    <property type="entry name" value="bisC_fam"/>
    <property type="match status" value="1"/>
</dbReference>
<keyword evidence="9 13" id="KW-0560">Oxidoreductase</keyword>
<evidence type="ECO:0000259" key="12">
    <source>
        <dbReference type="Pfam" id="PF18364"/>
    </source>
</evidence>
<dbReference type="InterPro" id="IPR006657">
    <property type="entry name" value="MoPterin_dinucl-bd_dom"/>
</dbReference>
<dbReference type="InterPro" id="IPR006658">
    <property type="entry name" value="BisC"/>
</dbReference>
<evidence type="ECO:0000256" key="9">
    <source>
        <dbReference type="ARBA" id="ARBA00023002"/>
    </source>
</evidence>
<dbReference type="InterPro" id="IPR006655">
    <property type="entry name" value="Mopterin_OxRdtase_prok_CS"/>
</dbReference>
<dbReference type="Gene3D" id="3.40.228.10">
    <property type="entry name" value="Dimethylsulfoxide Reductase, domain 2"/>
    <property type="match status" value="1"/>
</dbReference>
<dbReference type="Pfam" id="PF18364">
    <property type="entry name" value="Molybdopterin_N"/>
    <property type="match status" value="1"/>
</dbReference>
<dbReference type="PROSITE" id="PS51318">
    <property type="entry name" value="TAT"/>
    <property type="match status" value="1"/>
</dbReference>
<keyword evidence="14" id="KW-1185">Reference proteome</keyword>
<dbReference type="Proteomes" id="UP001203338">
    <property type="component" value="Unassembled WGS sequence"/>
</dbReference>
<protein>
    <recommendedName>
        <fullName evidence="4">trimethylamine-N-oxide reductase</fullName>
        <ecNumber evidence="4">1.7.2.3</ecNumber>
    </recommendedName>
</protein>
<dbReference type="InterPro" id="IPR006311">
    <property type="entry name" value="TAT_signal"/>
</dbReference>
<dbReference type="PROSITE" id="PS00490">
    <property type="entry name" value="MOLYBDOPTERIN_PROK_2"/>
    <property type="match status" value="1"/>
</dbReference>
<dbReference type="CDD" id="cd02793">
    <property type="entry name" value="MopB_CT_DMSOR-BSOR-TMAOR"/>
    <property type="match status" value="1"/>
</dbReference>
<feature type="domain" description="Molybdopterin oxidoreductase" evidence="10">
    <location>
        <begin position="91"/>
        <end position="563"/>
    </location>
</feature>
<keyword evidence="5" id="KW-0500">Molybdenum</keyword>
<accession>A0ABT0PEW6</accession>
<dbReference type="Pfam" id="PF01568">
    <property type="entry name" value="Molydop_binding"/>
    <property type="match status" value="1"/>
</dbReference>
<feature type="domain" description="Molybdopterin dinucleotide-binding" evidence="11">
    <location>
        <begin position="682"/>
        <end position="802"/>
    </location>
</feature>
<dbReference type="SUPFAM" id="SSF53706">
    <property type="entry name" value="Formate dehydrogenase/DMSO reductase, domains 1-3"/>
    <property type="match status" value="1"/>
</dbReference>
<gene>
    <name evidence="13" type="primary">torA</name>
    <name evidence="13" type="ORF">M3P05_08225</name>
</gene>
<dbReference type="PANTHER" id="PTHR43742:SF4">
    <property type="entry name" value="TRIMETHYLAMINE-N-OXIDE REDUCTASE 1"/>
    <property type="match status" value="1"/>
</dbReference>
<evidence type="ECO:0000256" key="3">
    <source>
        <dbReference type="ARBA" id="ARBA00010312"/>
    </source>
</evidence>
<dbReference type="Gene3D" id="3.90.55.10">
    <property type="entry name" value="Dimethylsulfoxide Reductase, domain 3"/>
    <property type="match status" value="1"/>
</dbReference>